<keyword evidence="1" id="KW-0808">Transferase</keyword>
<dbReference type="GO" id="GO:0032259">
    <property type="term" value="P:methylation"/>
    <property type="evidence" value="ECO:0007669"/>
    <property type="project" value="UniProtKB-KW"/>
</dbReference>
<sequence>MSEATGGSQPSSQGGAAPTPRVFLKILRADASRLFWAAGRFAFFHAWGKLGGDPIFRELLRRGLLFRGGRLLDLGCGQGCLFAWLLAAQRLSERGQWPAGWAPAPRFQSLRGVELMSRDVERAVAAFGGHHPLVQVEQGDMTQVDVGQVDTVTVLDALHYVDPASQERLLRRIRLALPPGGLFLTRVGDAEAGWPFLVSNWVDRAVTLARSRRPPRLYCRSLAEWQALLTALGFEVETEPMSEGKPFANVMLVCRVPV</sequence>
<dbReference type="RefSeq" id="WP_177135327.1">
    <property type="nucleotide sequence ID" value="NZ_VYGV01000006.1"/>
</dbReference>
<name>A0A7Y8GWP4_9BURK</name>
<dbReference type="Pfam" id="PF13489">
    <property type="entry name" value="Methyltransf_23"/>
    <property type="match status" value="1"/>
</dbReference>
<comment type="caution">
    <text evidence="1">The sequence shown here is derived from an EMBL/GenBank/DDBJ whole genome shotgun (WGS) entry which is preliminary data.</text>
</comment>
<protein>
    <submittedName>
        <fullName evidence="1">Methyltransferase domain-containing protein</fullName>
    </submittedName>
</protein>
<keyword evidence="2" id="KW-1185">Reference proteome</keyword>
<dbReference type="SUPFAM" id="SSF53335">
    <property type="entry name" value="S-adenosyl-L-methionine-dependent methyltransferases"/>
    <property type="match status" value="1"/>
</dbReference>
<dbReference type="InterPro" id="IPR029063">
    <property type="entry name" value="SAM-dependent_MTases_sf"/>
</dbReference>
<accession>A0A7Y8GWP4</accession>
<proteinExistence type="predicted"/>
<dbReference type="Proteomes" id="UP000545507">
    <property type="component" value="Unassembled WGS sequence"/>
</dbReference>
<reference evidence="1 2" key="1">
    <citation type="submission" date="2019-09" db="EMBL/GenBank/DDBJ databases">
        <title>Hydrogenophaga aromatica sp. nov., isolated from a para-xylene-degrading enrichment culture.</title>
        <authorList>
            <person name="Tancsics A."/>
            <person name="Banerjee S."/>
        </authorList>
    </citation>
    <scope>NUCLEOTIDE SEQUENCE [LARGE SCALE GENOMIC DNA]</scope>
    <source>
        <strain evidence="1 2">D2P1</strain>
    </source>
</reference>
<keyword evidence="1" id="KW-0489">Methyltransferase</keyword>
<gene>
    <name evidence="1" type="ORF">F3K02_09510</name>
</gene>
<dbReference type="GO" id="GO:0008168">
    <property type="term" value="F:methyltransferase activity"/>
    <property type="evidence" value="ECO:0007669"/>
    <property type="project" value="UniProtKB-KW"/>
</dbReference>
<evidence type="ECO:0000313" key="2">
    <source>
        <dbReference type="Proteomes" id="UP000545507"/>
    </source>
</evidence>
<evidence type="ECO:0000313" key="1">
    <source>
        <dbReference type="EMBL" id="NWF45482.1"/>
    </source>
</evidence>
<organism evidence="1 2">
    <name type="scientific">Hydrogenophaga aromaticivorans</name>
    <dbReference type="NCBI Taxonomy" id="2610898"/>
    <lineage>
        <taxon>Bacteria</taxon>
        <taxon>Pseudomonadati</taxon>
        <taxon>Pseudomonadota</taxon>
        <taxon>Betaproteobacteria</taxon>
        <taxon>Burkholderiales</taxon>
        <taxon>Comamonadaceae</taxon>
        <taxon>Hydrogenophaga</taxon>
    </lineage>
</organism>
<dbReference type="AlphaFoldDB" id="A0A7Y8GWP4"/>
<dbReference type="Gene3D" id="3.40.50.150">
    <property type="entry name" value="Vaccinia Virus protein VP39"/>
    <property type="match status" value="1"/>
</dbReference>
<dbReference type="EMBL" id="VYGV01000006">
    <property type="protein sequence ID" value="NWF45482.1"/>
    <property type="molecule type" value="Genomic_DNA"/>
</dbReference>